<dbReference type="RefSeq" id="WP_309306990.1">
    <property type="nucleotide sequence ID" value="NZ_CP133594.1"/>
</dbReference>
<dbReference type="KEGG" id="mmav:RE476_07245"/>
<dbReference type="AlphaFoldDB" id="A0AA51UDY6"/>
<dbReference type="GeneID" id="84229924"/>
<accession>A0AA51UDY6</accession>
<keyword evidence="2" id="KW-1185">Reference proteome</keyword>
<dbReference type="Proteomes" id="UP001183006">
    <property type="component" value="Chromosome"/>
</dbReference>
<gene>
    <name evidence="1" type="ORF">RE476_07245</name>
</gene>
<evidence type="ECO:0000313" key="1">
    <source>
        <dbReference type="EMBL" id="WMW21204.1"/>
    </source>
</evidence>
<name>A0AA51UDY6_9EURY</name>
<evidence type="ECO:0000313" key="2">
    <source>
        <dbReference type="Proteomes" id="UP001183006"/>
    </source>
</evidence>
<proteinExistence type="predicted"/>
<reference evidence="1" key="1">
    <citation type="submission" date="2023-08" db="EMBL/GenBank/DDBJ databases">
        <title>Methanolobus mangrovi sp. nov. and Methanolobus sediminis sp. nov, two novel methylotrophic methanogens isolated from mangrove sediments in China.</title>
        <authorList>
            <person name="Zhou J."/>
        </authorList>
    </citation>
    <scope>NUCLEOTIDE SEQUENCE</scope>
    <source>
        <strain evidence="1">FTZ2</strain>
    </source>
</reference>
<sequence>MDDLKVFNIKLNMDVNDDGSTLVTCPECEGEINVVFSNVVDDSMALAECVVCPLCNSRLDQVHPSEALIGKIADHVARELLKSLERDLGQTFNNLQ</sequence>
<organism evidence="1 2">
    <name type="scientific">Methanolobus mangrovi</name>
    <dbReference type="NCBI Taxonomy" id="3072977"/>
    <lineage>
        <taxon>Archaea</taxon>
        <taxon>Methanobacteriati</taxon>
        <taxon>Methanobacteriota</taxon>
        <taxon>Stenosarchaea group</taxon>
        <taxon>Methanomicrobia</taxon>
        <taxon>Methanosarcinales</taxon>
        <taxon>Methanosarcinaceae</taxon>
        <taxon>Methanolobus</taxon>
    </lineage>
</organism>
<protein>
    <submittedName>
        <fullName evidence="1">Uncharacterized protein</fullName>
    </submittedName>
</protein>
<dbReference type="EMBL" id="CP133594">
    <property type="protein sequence ID" value="WMW21204.1"/>
    <property type="molecule type" value="Genomic_DNA"/>
</dbReference>